<evidence type="ECO:0000256" key="1">
    <source>
        <dbReference type="SAM" id="SignalP"/>
    </source>
</evidence>
<accession>A0A9P3Q3H6</accession>
<dbReference type="EMBL" id="BRZI01000003">
    <property type="protein sequence ID" value="GLD29021.1"/>
    <property type="molecule type" value="Genomic_DNA"/>
</dbReference>
<dbReference type="Proteomes" id="UP001165663">
    <property type="component" value="Unassembled WGS sequence"/>
</dbReference>
<dbReference type="Proteomes" id="UP001064782">
    <property type="component" value="Unassembled WGS sequence"/>
</dbReference>
<keyword evidence="4" id="KW-1185">Reference proteome</keyword>
<evidence type="ECO:0000313" key="2">
    <source>
        <dbReference type="EMBL" id="GLB84400.1"/>
    </source>
</evidence>
<sequence>MLSGIAIALCAVATTGIAAGADPSVYSVLSCSCSAEAETPAPGAEAFSQQVNDGIALGLAELQDFGGPANPQDLPYS</sequence>
<protein>
    <recommendedName>
        <fullName evidence="5">Cutinase family protein</fullName>
    </recommendedName>
</protein>
<feature type="chain" id="PRO_5040274387" description="Cutinase family protein" evidence="1">
    <location>
        <begin position="21"/>
        <end position="77"/>
    </location>
</feature>
<evidence type="ECO:0008006" key="5">
    <source>
        <dbReference type="Google" id="ProtNLM"/>
    </source>
</evidence>
<proteinExistence type="predicted"/>
<organism evidence="3 4">
    <name type="scientific">Mycobacterium kiyosense</name>
    <dbReference type="NCBI Taxonomy" id="2871094"/>
    <lineage>
        <taxon>Bacteria</taxon>
        <taxon>Bacillati</taxon>
        <taxon>Actinomycetota</taxon>
        <taxon>Actinomycetes</taxon>
        <taxon>Mycobacteriales</taxon>
        <taxon>Mycobacteriaceae</taxon>
        <taxon>Mycobacterium</taxon>
    </lineage>
</organism>
<feature type="signal peptide" evidence="1">
    <location>
        <begin position="1"/>
        <end position="20"/>
    </location>
</feature>
<reference evidence="3" key="1">
    <citation type="submission" date="2022-08" db="EMBL/GenBank/DDBJ databases">
        <title>Mycobacterium kiyosense sp. nov., scotochromogenic slow-glowing species isolated from respiratory specimens.</title>
        <authorList>
            <person name="Fukano H."/>
            <person name="Kazumi Y."/>
            <person name="Sakagami N."/>
            <person name="Ato M."/>
            <person name="Mitarai S."/>
            <person name="Hoshino Y."/>
        </authorList>
    </citation>
    <scope>NUCLEOTIDE SEQUENCE</scope>
    <source>
        <strain evidence="3">1413</strain>
        <strain evidence="2">SRL2020-028</strain>
    </source>
</reference>
<evidence type="ECO:0000313" key="3">
    <source>
        <dbReference type="EMBL" id="GLD29021.1"/>
    </source>
</evidence>
<gene>
    <name evidence="3" type="ORF">Mkiyose1413_09040</name>
    <name evidence="2" type="ORF">SRL2020028_36560</name>
</gene>
<dbReference type="AlphaFoldDB" id="A0A9P3Q3H6"/>
<keyword evidence="1" id="KW-0732">Signal</keyword>
<dbReference type="EMBL" id="BRXE01000049">
    <property type="protein sequence ID" value="GLB84400.1"/>
    <property type="molecule type" value="Genomic_DNA"/>
</dbReference>
<name>A0A9P3Q3H6_9MYCO</name>
<evidence type="ECO:0000313" key="4">
    <source>
        <dbReference type="Proteomes" id="UP001064782"/>
    </source>
</evidence>
<comment type="caution">
    <text evidence="3">The sequence shown here is derived from an EMBL/GenBank/DDBJ whole genome shotgun (WGS) entry which is preliminary data.</text>
</comment>